<protein>
    <recommendedName>
        <fullName evidence="3">Toxin-antitoxin system, antitoxin component, ribbon-helix-helix domain protein</fullName>
    </recommendedName>
</protein>
<dbReference type="EMBL" id="JAYKBW010000004">
    <property type="protein sequence ID" value="MEB3074588.1"/>
    <property type="molecule type" value="Genomic_DNA"/>
</dbReference>
<sequence length="81" mass="9512">MSTIRLQATIQETDLPYLERFLKGISATEVSFEEEEDYFDILTPKDLQDIALSKEQGNLGMVTKNEDVFKQIKELREKKWK</sequence>
<evidence type="ECO:0000313" key="2">
    <source>
        <dbReference type="Proteomes" id="UP001311730"/>
    </source>
</evidence>
<reference evidence="1 2" key="1">
    <citation type="submission" date="2023-12" db="EMBL/GenBank/DDBJ databases">
        <title>Genomic sequences of Capnocytophaga and Parvimonas strains.</title>
        <authorList>
            <person name="Watt R.M."/>
            <person name="Wang M."/>
            <person name="Yang T."/>
            <person name="Tong W.M."/>
        </authorList>
    </citation>
    <scope>NUCLEOTIDE SEQUENCE [LARGE SCALE GENOMIC DNA]</scope>
    <source>
        <strain evidence="1 2">CCUG 13096</strain>
    </source>
</reference>
<proteinExistence type="predicted"/>
<keyword evidence="2" id="KW-1185">Reference proteome</keyword>
<comment type="caution">
    <text evidence="1">The sequence shown here is derived from an EMBL/GenBank/DDBJ whole genome shotgun (WGS) entry which is preliminary data.</text>
</comment>
<name>A0ABU5Z888_9FLAO</name>
<evidence type="ECO:0000313" key="1">
    <source>
        <dbReference type="EMBL" id="MEB3074588.1"/>
    </source>
</evidence>
<evidence type="ECO:0008006" key="3">
    <source>
        <dbReference type="Google" id="ProtNLM"/>
    </source>
</evidence>
<organism evidence="1 2">
    <name type="scientific">Capnocytophaga gingivalis</name>
    <dbReference type="NCBI Taxonomy" id="1017"/>
    <lineage>
        <taxon>Bacteria</taxon>
        <taxon>Pseudomonadati</taxon>
        <taxon>Bacteroidota</taxon>
        <taxon>Flavobacteriia</taxon>
        <taxon>Flavobacteriales</taxon>
        <taxon>Flavobacteriaceae</taxon>
        <taxon>Capnocytophaga</taxon>
    </lineage>
</organism>
<dbReference type="Proteomes" id="UP001311730">
    <property type="component" value="Unassembled WGS sequence"/>
</dbReference>
<gene>
    <name evidence="1" type="ORF">VJJ08_04620</name>
</gene>
<accession>A0ABU5Z888</accession>
<dbReference type="RefSeq" id="WP_314995692.1">
    <property type="nucleotide sequence ID" value="NZ_JAYKBW010000004.1"/>
</dbReference>